<sequence length="220" mass="23644">MAEAFAAELVARSRQEIVAAASENRFLELLEVGAVPRERLAWLAGEEYRIVGSDRRSFSLLAARYPEPPAGGLFLALAQGEGEALALLLDFAAAIGISEKDLSAYEPKPLAQAYPAYLAQRAMFGTASEVALAMLANLEEWGAYCARAAEALRSRYGMDEEAVGFFRFFAEPPPGFADHATEVIAAGLAAGDSPDEAVRAARMLHAYESHFWAALAEDLA</sequence>
<dbReference type="Pfam" id="PF03070">
    <property type="entry name" value="TENA_THI-4"/>
    <property type="match status" value="1"/>
</dbReference>
<proteinExistence type="predicted"/>
<keyword evidence="4" id="KW-1185">Reference proteome</keyword>
<dbReference type="RefSeq" id="WP_151562629.1">
    <property type="nucleotide sequence ID" value="NZ_WBMT01000010.1"/>
</dbReference>
<dbReference type="InterPro" id="IPR016084">
    <property type="entry name" value="Haem_Oase-like_multi-hlx"/>
</dbReference>
<dbReference type="Proteomes" id="UP000468735">
    <property type="component" value="Unassembled WGS sequence"/>
</dbReference>
<evidence type="ECO:0000259" key="2">
    <source>
        <dbReference type="Pfam" id="PF03070"/>
    </source>
</evidence>
<dbReference type="AlphaFoldDB" id="A0A6H9YZF0"/>
<dbReference type="Gene3D" id="1.20.910.10">
    <property type="entry name" value="Heme oxygenase-like"/>
    <property type="match status" value="1"/>
</dbReference>
<dbReference type="InterPro" id="IPR004305">
    <property type="entry name" value="Thiaminase-2/PQQC"/>
</dbReference>
<comment type="caution">
    <text evidence="3">The sequence shown here is derived from an EMBL/GenBank/DDBJ whole genome shotgun (WGS) entry which is preliminary data.</text>
</comment>
<dbReference type="OrthoDB" id="3467339at2"/>
<feature type="domain" description="Thiaminase-2/PQQC" evidence="2">
    <location>
        <begin position="26"/>
        <end position="153"/>
    </location>
</feature>
<accession>A0A6H9YZF0</accession>
<evidence type="ECO:0000256" key="1">
    <source>
        <dbReference type="ARBA" id="ARBA00004948"/>
    </source>
</evidence>
<reference evidence="3 4" key="1">
    <citation type="submission" date="2019-09" db="EMBL/GenBank/DDBJ databases">
        <title>Actinomadura physcomitrii sp. nov., a novel actinomycete isolated from moss [Physcomitrium sphaericum (Ludw) Fuernr].</title>
        <authorList>
            <person name="Zhuang X."/>
            <person name="Liu C."/>
        </authorList>
    </citation>
    <scope>NUCLEOTIDE SEQUENCE [LARGE SCALE GENOMIC DNA]</scope>
    <source>
        <strain evidence="3 4">HMC1</strain>
    </source>
</reference>
<organism evidence="3 4">
    <name type="scientific">Actinomadura rudentiformis</name>
    <dbReference type="NCBI Taxonomy" id="359158"/>
    <lineage>
        <taxon>Bacteria</taxon>
        <taxon>Bacillati</taxon>
        <taxon>Actinomycetota</taxon>
        <taxon>Actinomycetes</taxon>
        <taxon>Streptosporangiales</taxon>
        <taxon>Thermomonosporaceae</taxon>
        <taxon>Actinomadura</taxon>
    </lineage>
</organism>
<gene>
    <name evidence="3" type="ORF">F8566_21575</name>
</gene>
<protein>
    <submittedName>
        <fullName evidence="3">Transcriptional regulator</fullName>
    </submittedName>
</protein>
<dbReference type="EMBL" id="WBMT01000010">
    <property type="protein sequence ID" value="KAB2346819.1"/>
    <property type="molecule type" value="Genomic_DNA"/>
</dbReference>
<evidence type="ECO:0000313" key="3">
    <source>
        <dbReference type="EMBL" id="KAB2346819.1"/>
    </source>
</evidence>
<name>A0A6H9YZF0_9ACTN</name>
<evidence type="ECO:0000313" key="4">
    <source>
        <dbReference type="Proteomes" id="UP000468735"/>
    </source>
</evidence>
<dbReference type="SUPFAM" id="SSF48613">
    <property type="entry name" value="Heme oxygenase-like"/>
    <property type="match status" value="1"/>
</dbReference>
<comment type="pathway">
    <text evidence="1">Cofactor biosynthesis; thiamine diphosphate biosynthesis.</text>
</comment>